<name>A0A481YUJ9_9VIRU</name>
<accession>A0A481YUJ9</accession>
<sequence>MLRHHDACALEAIATKHGLDGATDATLVTFATVLADREPGTVGITFDSSQWTLSQDARAATPATEDQSLVVGRRMWFYTYDALFDIRIYTSEPAEVKLCAGCINSPTAAVLATANTADGVEHVFPTITREAPLHFLAGDAEKVWWWGCRFVSTRPISKMRALGICWNNDVRCDPDRPRWNPGSQIEAK</sequence>
<protein>
    <submittedName>
        <fullName evidence="1">Uncharacterized protein</fullName>
    </submittedName>
</protein>
<proteinExistence type="predicted"/>
<reference evidence="1" key="1">
    <citation type="journal article" date="2019" name="MBio">
        <title>Virus Genomes from Deep Sea Sediments Expand the Ocean Megavirome and Support Independent Origins of Viral Gigantism.</title>
        <authorList>
            <person name="Backstrom D."/>
            <person name="Yutin N."/>
            <person name="Jorgensen S.L."/>
            <person name="Dharamshi J."/>
            <person name="Homa F."/>
            <person name="Zaremba-Niedwiedzka K."/>
            <person name="Spang A."/>
            <person name="Wolf Y.I."/>
            <person name="Koonin E.V."/>
            <person name="Ettema T.J."/>
        </authorList>
    </citation>
    <scope>NUCLEOTIDE SEQUENCE</scope>
</reference>
<dbReference type="EMBL" id="MK500339">
    <property type="protein sequence ID" value="QBK86983.1"/>
    <property type="molecule type" value="Genomic_DNA"/>
</dbReference>
<gene>
    <name evidence="1" type="ORF">LCMAC103_03270</name>
</gene>
<evidence type="ECO:0000313" key="1">
    <source>
        <dbReference type="EMBL" id="QBK86983.1"/>
    </source>
</evidence>
<organism evidence="1">
    <name type="scientific">Marseillevirus LCMAC103</name>
    <dbReference type="NCBI Taxonomy" id="2506604"/>
    <lineage>
        <taxon>Viruses</taxon>
        <taxon>Varidnaviria</taxon>
        <taxon>Bamfordvirae</taxon>
        <taxon>Nucleocytoviricota</taxon>
        <taxon>Megaviricetes</taxon>
        <taxon>Pimascovirales</taxon>
        <taxon>Pimascovirales incertae sedis</taxon>
        <taxon>Marseilleviridae</taxon>
    </lineage>
</organism>